<accession>A0AAE3CJV4</accession>
<comment type="caution">
    <text evidence="2">The sequence shown here is derived from an EMBL/GenBank/DDBJ whole genome shotgun (WGS) entry which is preliminary data.</text>
</comment>
<protein>
    <recommendedName>
        <fullName evidence="1">Glycoside-hydrolase family GH114 TIM-barrel domain-containing protein</fullName>
    </recommendedName>
</protein>
<dbReference type="PANTHER" id="PTHR35882:SF2">
    <property type="entry name" value="PELA"/>
    <property type="match status" value="1"/>
</dbReference>
<dbReference type="InterPro" id="IPR016925">
    <property type="entry name" value="UCP029570"/>
</dbReference>
<dbReference type="EMBL" id="JAAXYO010000115">
    <property type="protein sequence ID" value="MBU2788208.1"/>
    <property type="molecule type" value="Genomic_DNA"/>
</dbReference>
<evidence type="ECO:0000313" key="3">
    <source>
        <dbReference type="Proteomes" id="UP001197378"/>
    </source>
</evidence>
<dbReference type="PANTHER" id="PTHR35882">
    <property type="entry name" value="PELA"/>
    <property type="match status" value="1"/>
</dbReference>
<dbReference type="InterPro" id="IPR004352">
    <property type="entry name" value="GH114_TIM-barrel"/>
</dbReference>
<dbReference type="PRINTS" id="PR01545">
    <property type="entry name" value="THEMAYE10DUF"/>
</dbReference>
<evidence type="ECO:0000259" key="1">
    <source>
        <dbReference type="Pfam" id="PF03537"/>
    </source>
</evidence>
<gene>
    <name evidence="2" type="ORF">HFQ13_08320</name>
</gene>
<dbReference type="Pfam" id="PF03537">
    <property type="entry name" value="Glyco_hydro_114"/>
    <property type="match status" value="1"/>
</dbReference>
<dbReference type="PIRSF" id="PIRSF029570">
    <property type="entry name" value="UCP029570"/>
    <property type="match status" value="1"/>
</dbReference>
<dbReference type="Proteomes" id="UP001197378">
    <property type="component" value="Unassembled WGS sequence"/>
</dbReference>
<evidence type="ECO:0000313" key="2">
    <source>
        <dbReference type="EMBL" id="MBU2788208.1"/>
    </source>
</evidence>
<dbReference type="InterPro" id="IPR017853">
    <property type="entry name" value="GH"/>
</dbReference>
<dbReference type="InterPro" id="IPR013785">
    <property type="entry name" value="Aldolase_TIM"/>
</dbReference>
<dbReference type="CDD" id="cd10922">
    <property type="entry name" value="CE4_PelA_like_C"/>
    <property type="match status" value="1"/>
</dbReference>
<dbReference type="Gene3D" id="3.20.20.70">
    <property type="entry name" value="Aldolase class I"/>
    <property type="match status" value="1"/>
</dbReference>
<organism evidence="2 3">
    <name type="scientific">Igneacidithiobacillus copahuensis</name>
    <dbReference type="NCBI Taxonomy" id="2724909"/>
    <lineage>
        <taxon>Bacteria</taxon>
        <taxon>Pseudomonadati</taxon>
        <taxon>Pseudomonadota</taxon>
        <taxon>Acidithiobacillia</taxon>
        <taxon>Acidithiobacillales</taxon>
        <taxon>Acidithiobacillaceae</taxon>
        <taxon>Igneacidithiobacillus</taxon>
    </lineage>
</organism>
<dbReference type="InterPro" id="IPR016062">
    <property type="entry name" value="TM1410-rel"/>
</dbReference>
<name>A0AAE3CJV4_9PROT</name>
<feature type="domain" description="Glycoside-hydrolase family GH114 TIM-barrel" evidence="1">
    <location>
        <begin position="80"/>
        <end position="283"/>
    </location>
</feature>
<dbReference type="SUPFAM" id="SSF51445">
    <property type="entry name" value="(Trans)glycosidases"/>
    <property type="match status" value="1"/>
</dbReference>
<keyword evidence="3" id="KW-1185">Reference proteome</keyword>
<reference evidence="2" key="1">
    <citation type="journal article" date="2021" name="ISME J.">
        <title>Genomic evolution of the class Acidithiobacillia: deep-branching Proteobacteria living in extreme acidic conditions.</title>
        <authorList>
            <person name="Moya-Beltran A."/>
            <person name="Beard S."/>
            <person name="Rojas-Villalobos C."/>
            <person name="Issotta F."/>
            <person name="Gallardo Y."/>
            <person name="Ulloa R."/>
            <person name="Giaveno A."/>
            <person name="Degli Esposti M."/>
            <person name="Johnson D.B."/>
            <person name="Quatrini R."/>
        </authorList>
    </citation>
    <scope>NUCLEOTIDE SEQUENCE</scope>
    <source>
        <strain evidence="2">VAN18-1</strain>
    </source>
</reference>
<proteinExistence type="predicted"/>
<sequence>MTRNRKGDVVRTESGKRCWRQWAGVSLVLGIFLPSLALATPLPSIGFYYGSGAAPSGFQDFDWVVVNPGEKRLPADFPHARKVFSYVSIGESTPGDSRYAQLPSSCVLGHNAAWGGKIINLAQPQCREYLLHQVIDPIWTEGYRGFFLDTLDSYEAVTQGVARKEQEQGLVDLIAAIKAAHPQADLIANRGFAVLPKIHQDLVGVLAESLFREWDQATHHYRAVPEADRQMLVAELHKAQSYGLPAIVIDYLPTRMNRAGWWADAEKIRAQGFIPYVTNAELTAVGAGLREPIPRHVLILYNSPGPEEYSSAFANGVMPLEYLGYIPEMHRLSDGVPEKVRAGEYAGVILWSDGDPIDDVSGLSHWLREVHATGIPILLLGDFQDDLDAALYQALGMNKPSSVNVSSLHIASASKEMNYELPITAKGRDFLACAAPQGSTVWLRLQGTAGSQEDAAAITPWGGYVLSPYLLTTLPNKYTSWLVNPFALYQAALRLPAMPVPDTTTESGRRLFMAQTDGDGFVSRAQFPPYHIAGAVYMHRILEKYKLPFTGSIIVGDLLPGDRGLYPALAPLGTKVAREIFRLPYVEIGSHMWSHPFNWPEIEEGKDFPSINLPVPGYKFSPYMEAVGAAKWINKHLAPADKKVVIDQWSGDCEPDAQVVGLAYGAGLMNINGGNAYISKKDPSITAVPPIGIYRGRWLQVFAPDANEDYFTNQWHGPYWGFINVIQTFEMTDKPHRLKPIDIYTHWYSATRLASLSALEKVYDWALTQSITPIYVADYAQIANNFFTIHLARQGNGFWIGNATALRELRMPKTLGYPDIQASAGIAGYNDTPNGAYYVHMDGSKSVYLALQSGAPSVPYIVSANAPISAFTNQKNGFQAELRGYVPAQVQLANTQSCQVRMNGKPVTPAANGVLRSAQHDLHLDVHCS</sequence>
<dbReference type="AlphaFoldDB" id="A0AAE3CJV4"/>